<evidence type="ECO:0000313" key="7">
    <source>
        <dbReference type="EMBL" id="AJQ26819.1"/>
    </source>
</evidence>
<keyword evidence="3 6" id="KW-0812">Transmembrane</keyword>
<dbReference type="OrthoDB" id="9784202at2"/>
<organism evidence="7 8">
    <name type="scientific">Pelosinus fermentans JBW45</name>
    <dbReference type="NCBI Taxonomy" id="1192197"/>
    <lineage>
        <taxon>Bacteria</taxon>
        <taxon>Bacillati</taxon>
        <taxon>Bacillota</taxon>
        <taxon>Negativicutes</taxon>
        <taxon>Selenomonadales</taxon>
        <taxon>Sporomusaceae</taxon>
        <taxon>Pelosinus</taxon>
    </lineage>
</organism>
<feature type="transmembrane region" description="Helical" evidence="6">
    <location>
        <begin position="70"/>
        <end position="88"/>
    </location>
</feature>
<protein>
    <submittedName>
        <fullName evidence="7">Lysine exporter protein (LYSE/YGGA)</fullName>
    </submittedName>
</protein>
<evidence type="ECO:0000256" key="3">
    <source>
        <dbReference type="ARBA" id="ARBA00022692"/>
    </source>
</evidence>
<dbReference type="PANTHER" id="PTHR30086">
    <property type="entry name" value="ARGININE EXPORTER PROTEIN ARGO"/>
    <property type="match status" value="1"/>
</dbReference>
<keyword evidence="5 6" id="KW-0472">Membrane</keyword>
<feature type="transmembrane region" description="Helical" evidence="6">
    <location>
        <begin position="42"/>
        <end position="64"/>
    </location>
</feature>
<reference evidence="7 8" key="1">
    <citation type="journal article" date="2015" name="Genome Announc.">
        <title>Complete Genome Sequence of Pelosinus fermentans JBW45, a Member of a Remarkably Competitive Group of Negativicutes in the Firmicutes Phylum.</title>
        <authorList>
            <person name="De Leon K.B."/>
            <person name="Utturkar S.M."/>
            <person name="Camilleri L.B."/>
            <person name="Elias D.A."/>
            <person name="Arkin A.P."/>
            <person name="Fields M.W."/>
            <person name="Brown S.D."/>
            <person name="Wall J.D."/>
        </authorList>
    </citation>
    <scope>NUCLEOTIDE SEQUENCE [LARGE SCALE GENOMIC DNA]</scope>
    <source>
        <strain evidence="7 8">JBW45</strain>
    </source>
</reference>
<comment type="subcellular location">
    <subcellularLocation>
        <location evidence="1">Cell membrane</location>
        <topology evidence="1">Multi-pass membrane protein</topology>
    </subcellularLocation>
</comment>
<evidence type="ECO:0000256" key="4">
    <source>
        <dbReference type="ARBA" id="ARBA00022989"/>
    </source>
</evidence>
<sequence length="210" mass="23100">MDFYSIMSFLGVSILLTIMPGPDNLCVLTYSISKGKKAGMALLLGLCTGLIVHITAATVGISAIIYQSSLAFALIKYAGAAYLLFLAYKTFREGKLNFNDNAQRSGREVSFKLIYKRGIIMNILNPKVSLFFLAFLPQFVDNSTSDVPKQMLIFGFLFLLQTLLIFCLMNIFAGKLGSYLCKNPVISEKISLLQGTLFALLGVKIAFSEN</sequence>
<name>I9NVV7_9FIRM</name>
<accession>I9NVV7</accession>
<gene>
    <name evidence="7" type="ORF">JBW_01469</name>
</gene>
<dbReference type="PANTHER" id="PTHR30086:SF20">
    <property type="entry name" value="ARGININE EXPORTER PROTEIN ARGO-RELATED"/>
    <property type="match status" value="1"/>
</dbReference>
<dbReference type="EMBL" id="CP010978">
    <property type="protein sequence ID" value="AJQ26819.1"/>
    <property type="molecule type" value="Genomic_DNA"/>
</dbReference>
<evidence type="ECO:0000256" key="6">
    <source>
        <dbReference type="SAM" id="Phobius"/>
    </source>
</evidence>
<proteinExistence type="predicted"/>
<feature type="transmembrane region" description="Helical" evidence="6">
    <location>
        <begin position="119"/>
        <end position="140"/>
    </location>
</feature>
<dbReference type="Proteomes" id="UP000005361">
    <property type="component" value="Chromosome"/>
</dbReference>
<feature type="transmembrane region" description="Helical" evidence="6">
    <location>
        <begin position="6"/>
        <end position="30"/>
    </location>
</feature>
<dbReference type="RefSeq" id="WP_007953993.1">
    <property type="nucleotide sequence ID" value="NZ_CP010978.1"/>
</dbReference>
<dbReference type="Pfam" id="PF01810">
    <property type="entry name" value="LysE"/>
    <property type="match status" value="1"/>
</dbReference>
<dbReference type="GO" id="GO:0005886">
    <property type="term" value="C:plasma membrane"/>
    <property type="evidence" value="ECO:0007669"/>
    <property type="project" value="UniProtKB-SubCell"/>
</dbReference>
<evidence type="ECO:0000313" key="8">
    <source>
        <dbReference type="Proteomes" id="UP000005361"/>
    </source>
</evidence>
<dbReference type="HOGENOM" id="CLU_079569_3_2_9"/>
<dbReference type="GO" id="GO:0015171">
    <property type="term" value="F:amino acid transmembrane transporter activity"/>
    <property type="evidence" value="ECO:0007669"/>
    <property type="project" value="TreeGrafter"/>
</dbReference>
<keyword evidence="4 6" id="KW-1133">Transmembrane helix</keyword>
<keyword evidence="2" id="KW-1003">Cell membrane</keyword>
<dbReference type="AlphaFoldDB" id="I9NVV7"/>
<dbReference type="PIRSF" id="PIRSF006324">
    <property type="entry name" value="LeuE"/>
    <property type="match status" value="1"/>
</dbReference>
<evidence type="ECO:0000256" key="5">
    <source>
        <dbReference type="ARBA" id="ARBA00023136"/>
    </source>
</evidence>
<feature type="transmembrane region" description="Helical" evidence="6">
    <location>
        <begin position="152"/>
        <end position="173"/>
    </location>
</feature>
<dbReference type="KEGG" id="pft:JBW_01469"/>
<evidence type="ECO:0000256" key="1">
    <source>
        <dbReference type="ARBA" id="ARBA00004651"/>
    </source>
</evidence>
<evidence type="ECO:0000256" key="2">
    <source>
        <dbReference type="ARBA" id="ARBA00022475"/>
    </source>
</evidence>
<reference evidence="8" key="2">
    <citation type="submission" date="2015-02" db="EMBL/GenBank/DDBJ databases">
        <title>Complete Genome Sequence of Pelosinus fermentans JBW45.</title>
        <authorList>
            <person name="De Leon K.B."/>
            <person name="Utturkar S.M."/>
            <person name="Camilleri L.B."/>
            <person name="Arkin A.P."/>
            <person name="Fields M.W."/>
            <person name="Brown S.D."/>
            <person name="Wall J.D."/>
        </authorList>
    </citation>
    <scope>NUCLEOTIDE SEQUENCE [LARGE SCALE GENOMIC DNA]</scope>
    <source>
        <strain evidence="8">JBW45</strain>
    </source>
</reference>
<dbReference type="InterPro" id="IPR001123">
    <property type="entry name" value="LeuE-type"/>
</dbReference>